<name>A0ABZ3FYZ0_ACHDE</name>
<gene>
    <name evidence="1" type="ORF">AAIK43_27080</name>
</gene>
<dbReference type="InterPro" id="IPR027417">
    <property type="entry name" value="P-loop_NTPase"/>
</dbReference>
<reference evidence="1 2" key="1">
    <citation type="submission" date="2024-05" db="EMBL/GenBank/DDBJ databases">
        <title>Achromobacter denitrificans. BP1, complete genome.</title>
        <authorList>
            <person name="Zhang B."/>
        </authorList>
    </citation>
    <scope>NUCLEOTIDE SEQUENCE [LARGE SCALE GENOMIC DNA]</scope>
    <source>
        <strain evidence="1 2">BP1</strain>
    </source>
</reference>
<proteinExistence type="predicted"/>
<accession>A0ABZ3FYZ0</accession>
<dbReference type="SUPFAM" id="SSF52540">
    <property type="entry name" value="P-loop containing nucleoside triphosphate hydrolases"/>
    <property type="match status" value="1"/>
</dbReference>
<evidence type="ECO:0000313" key="1">
    <source>
        <dbReference type="EMBL" id="XAN15017.1"/>
    </source>
</evidence>
<dbReference type="Pfam" id="PF05621">
    <property type="entry name" value="TniB"/>
    <property type="match status" value="1"/>
</dbReference>
<keyword evidence="1" id="KW-0547">Nucleotide-binding</keyword>
<protein>
    <submittedName>
        <fullName evidence="1">ATP-binding protein</fullName>
    </submittedName>
</protein>
<dbReference type="GO" id="GO:0005524">
    <property type="term" value="F:ATP binding"/>
    <property type="evidence" value="ECO:0007669"/>
    <property type="project" value="UniProtKB-KW"/>
</dbReference>
<organism evidence="1 2">
    <name type="scientific">Achromobacter denitrificans</name>
    <name type="common">Alcaligenes denitrificans</name>
    <dbReference type="NCBI Taxonomy" id="32002"/>
    <lineage>
        <taxon>Bacteria</taxon>
        <taxon>Pseudomonadati</taxon>
        <taxon>Pseudomonadota</taxon>
        <taxon>Betaproteobacteria</taxon>
        <taxon>Burkholderiales</taxon>
        <taxon>Alcaligenaceae</taxon>
        <taxon>Achromobacter</taxon>
    </lineage>
</organism>
<dbReference type="RefSeq" id="WP_343498733.1">
    <property type="nucleotide sequence ID" value="NZ_CP154792.1"/>
</dbReference>
<keyword evidence="2" id="KW-1185">Reference proteome</keyword>
<evidence type="ECO:0000313" key="2">
    <source>
        <dbReference type="Proteomes" id="UP001446337"/>
    </source>
</evidence>
<dbReference type="Proteomes" id="UP001446337">
    <property type="component" value="Chromosome"/>
</dbReference>
<sequence>MTTPAKKLRIAIETCELPHPLFLEHFKPLRLRIEDAMDGAASRIERVVGPSRVGKSMLINALRRTFPETKVDGRRHVPVLVVPVPTPVSPLLLPSSVLTALGLPVQRSITSGAMGTRMLDQLKLAGTRVVIFEEASHLVEPGARVPPRAAGDWFKTLSDSLNLTLFLFGVPRLERLFEHNEQLRMRTSASRRLLPYDSRIPENMQAFHSCVATYAKLFRESGYPIDLPAHVLTYQSYLLSGGLIGVLSRFMQEMASQMAYEMPRTLSFNDCQAAAGAIEAAGSRHFPAFKSLEVLQGDVAPAALHQAFVQVMTDNDLAVPILHESAGGTV</sequence>
<keyword evidence="1" id="KW-0067">ATP-binding</keyword>
<dbReference type="InterPro" id="IPR008868">
    <property type="entry name" value="TniB"/>
</dbReference>
<dbReference type="EMBL" id="CP154792">
    <property type="protein sequence ID" value="XAN15017.1"/>
    <property type="molecule type" value="Genomic_DNA"/>
</dbReference>